<gene>
    <name evidence="1" type="ORF">WOSG25_031540</name>
    <name evidence="2" type="ORF">WOSG25_130030</name>
</gene>
<accession>A0A069CT27</accession>
<dbReference type="EMBL" id="DF820486">
    <property type="protein sequence ID" value="GAK30557.1"/>
    <property type="molecule type" value="Genomic_DNA"/>
</dbReference>
<evidence type="ECO:0000313" key="3">
    <source>
        <dbReference type="Proteomes" id="UP000030643"/>
    </source>
</evidence>
<dbReference type="RefSeq" id="WP_278279334.1">
    <property type="nucleotide sequence ID" value="NZ_DF820486.1"/>
</dbReference>
<protein>
    <submittedName>
        <fullName evidence="1">Uncharacterized protein</fullName>
    </submittedName>
</protein>
<evidence type="ECO:0000313" key="2">
    <source>
        <dbReference type="EMBL" id="GAK31651.1"/>
    </source>
</evidence>
<proteinExistence type="predicted"/>
<dbReference type="AlphaFoldDB" id="A0A069CT27"/>
<evidence type="ECO:0000313" key="1">
    <source>
        <dbReference type="EMBL" id="GAK30557.1"/>
    </source>
</evidence>
<dbReference type="EMBL" id="DF820496">
    <property type="protein sequence ID" value="GAK31651.1"/>
    <property type="molecule type" value="Genomic_DNA"/>
</dbReference>
<organism evidence="1 3">
    <name type="scientific">Weissella oryzae (strain DSM 25784 / JCM 18191 / LMG 30913 / SG25)</name>
    <dbReference type="NCBI Taxonomy" id="1329250"/>
    <lineage>
        <taxon>Bacteria</taxon>
        <taxon>Bacillati</taxon>
        <taxon>Bacillota</taxon>
        <taxon>Bacilli</taxon>
        <taxon>Lactobacillales</taxon>
        <taxon>Lactobacillaceae</taxon>
        <taxon>Weissella</taxon>
    </lineage>
</organism>
<reference evidence="3" key="2">
    <citation type="journal article" date="2014" name="Genome Announc.">
        <title>Draft genome sequence of Weissella oryzae SG25T, isolated from fermented rice grains.</title>
        <authorList>
            <person name="Tanizawa Y."/>
            <person name="Fujisawa T."/>
            <person name="Mochizuki T."/>
            <person name="Kaminuma E."/>
            <person name="Suzuki Y."/>
            <person name="Nakamura Y."/>
            <person name="Tohno M."/>
        </authorList>
    </citation>
    <scope>NUCLEOTIDE SEQUENCE [LARGE SCALE GENOMIC DNA]</scope>
    <source>
        <strain evidence="3">DSM 25784 / JCM 18191 / LMG 30913 / SG25</strain>
    </source>
</reference>
<sequence length="40" mass="4666">MRYKPKHAKRKQKEPWSRSDKLALVGVGISLLAFIKELLE</sequence>
<reference evidence="1" key="1">
    <citation type="journal article" date="2014" name="Genome Announc.">
        <title>Draft Genome Sequence of Weissella oryzae SG25T, Isolated from Fermented Rice Grains.</title>
        <authorList>
            <person name="Tanizawa Y."/>
            <person name="Fujisawa T."/>
            <person name="Mochizuki T."/>
            <person name="Kaminuma E."/>
            <person name="Suzuki Y."/>
            <person name="Nakamura Y."/>
            <person name="Tohno M."/>
        </authorList>
    </citation>
    <scope>NUCLEOTIDE SEQUENCE [LARGE SCALE GENOMIC DNA]</scope>
    <source>
        <strain evidence="1">SG25</strain>
    </source>
</reference>
<dbReference type="Proteomes" id="UP000030643">
    <property type="component" value="Unassembled WGS sequence"/>
</dbReference>
<keyword evidence="3" id="KW-1185">Reference proteome</keyword>
<name>A0A069CT27_WEIOS</name>